<comment type="similarity">
    <text evidence="1">Belongs to the MEG family.</text>
</comment>
<keyword evidence="6" id="KW-1185">Reference proteome</keyword>
<proteinExistence type="inferred from homology"/>
<dbReference type="PANTHER" id="PTHR48158:SF1">
    <property type="entry name" value="OS11G0453550 PROTEIN"/>
    <property type="match status" value="1"/>
</dbReference>
<evidence type="ECO:0000256" key="2">
    <source>
        <dbReference type="ARBA" id="ARBA00023157"/>
    </source>
</evidence>
<dbReference type="PANTHER" id="PTHR48158">
    <property type="entry name" value="OS11G0453550 PROTEIN"/>
    <property type="match status" value="1"/>
</dbReference>
<evidence type="ECO:0000313" key="5">
    <source>
        <dbReference type="EMBL" id="KAG2581563.1"/>
    </source>
</evidence>
<name>A0A8T0R9F5_PANVG</name>
<dbReference type="Pfam" id="PF24153">
    <property type="entry name" value="Meg"/>
    <property type="match status" value="1"/>
</dbReference>
<comment type="caution">
    <text evidence="5">The sequence shown here is derived from an EMBL/GenBank/DDBJ whole genome shotgun (WGS) entry which is preliminary data.</text>
</comment>
<protein>
    <recommendedName>
        <fullName evidence="4">Meg domain-containing protein</fullName>
    </recommendedName>
</protein>
<evidence type="ECO:0000256" key="3">
    <source>
        <dbReference type="SAM" id="SignalP"/>
    </source>
</evidence>
<feature type="domain" description="Meg" evidence="4">
    <location>
        <begin position="12"/>
        <end position="92"/>
    </location>
</feature>
<feature type="chain" id="PRO_5035933994" description="Meg domain-containing protein" evidence="3">
    <location>
        <begin position="34"/>
        <end position="94"/>
    </location>
</feature>
<evidence type="ECO:0000259" key="4">
    <source>
        <dbReference type="Pfam" id="PF24153"/>
    </source>
</evidence>
<dbReference type="AlphaFoldDB" id="A0A8T0R9F5"/>
<evidence type="ECO:0000256" key="1">
    <source>
        <dbReference type="ARBA" id="ARBA00010149"/>
    </source>
</evidence>
<dbReference type="Proteomes" id="UP000823388">
    <property type="component" value="Chromosome 6K"/>
</dbReference>
<evidence type="ECO:0000313" key="6">
    <source>
        <dbReference type="Proteomes" id="UP000823388"/>
    </source>
</evidence>
<keyword evidence="3" id="KW-0732">Signal</keyword>
<feature type="signal peptide" evidence="3">
    <location>
        <begin position="1"/>
        <end position="33"/>
    </location>
</feature>
<gene>
    <name evidence="5" type="ORF">PVAP13_6KG054000</name>
</gene>
<dbReference type="InterPro" id="IPR056205">
    <property type="entry name" value="Meg"/>
</dbReference>
<sequence length="94" mass="10291">MATKNTCRPSQGLLLLLCLVLLACFAIPAHTRGQSIDNTNSKMMTRANDVITKGDVTSRCCESSLLSNSEALFCCKNQDFCWPSLPECELNCPC</sequence>
<keyword evidence="2" id="KW-1015">Disulfide bond</keyword>
<reference evidence="5" key="1">
    <citation type="submission" date="2020-05" db="EMBL/GenBank/DDBJ databases">
        <title>WGS assembly of Panicum virgatum.</title>
        <authorList>
            <person name="Lovell J.T."/>
            <person name="Jenkins J."/>
            <person name="Shu S."/>
            <person name="Juenger T.E."/>
            <person name="Schmutz J."/>
        </authorList>
    </citation>
    <scope>NUCLEOTIDE SEQUENCE</scope>
    <source>
        <strain evidence="5">AP13</strain>
    </source>
</reference>
<dbReference type="EMBL" id="CM029047">
    <property type="protein sequence ID" value="KAG2581563.1"/>
    <property type="molecule type" value="Genomic_DNA"/>
</dbReference>
<dbReference type="PROSITE" id="PS51257">
    <property type="entry name" value="PROKAR_LIPOPROTEIN"/>
    <property type="match status" value="1"/>
</dbReference>
<organism evidence="5 6">
    <name type="scientific">Panicum virgatum</name>
    <name type="common">Blackwell switchgrass</name>
    <dbReference type="NCBI Taxonomy" id="38727"/>
    <lineage>
        <taxon>Eukaryota</taxon>
        <taxon>Viridiplantae</taxon>
        <taxon>Streptophyta</taxon>
        <taxon>Embryophyta</taxon>
        <taxon>Tracheophyta</taxon>
        <taxon>Spermatophyta</taxon>
        <taxon>Magnoliopsida</taxon>
        <taxon>Liliopsida</taxon>
        <taxon>Poales</taxon>
        <taxon>Poaceae</taxon>
        <taxon>PACMAD clade</taxon>
        <taxon>Panicoideae</taxon>
        <taxon>Panicodae</taxon>
        <taxon>Paniceae</taxon>
        <taxon>Panicinae</taxon>
        <taxon>Panicum</taxon>
        <taxon>Panicum sect. Hiantes</taxon>
    </lineage>
</organism>
<accession>A0A8T0R9F5</accession>